<comment type="similarity">
    <text evidence="2">Belongs to the krueppel C2H2-type zinc-finger protein family.</text>
</comment>
<dbReference type="InterPro" id="IPR013087">
    <property type="entry name" value="Znf_C2H2_type"/>
</dbReference>
<feature type="compositionally biased region" description="Basic and acidic residues" evidence="12">
    <location>
        <begin position="547"/>
        <end position="556"/>
    </location>
</feature>
<dbReference type="Gene3D" id="2.170.270.10">
    <property type="entry name" value="SET domain"/>
    <property type="match status" value="1"/>
</dbReference>
<accession>A0A1S3I152</accession>
<dbReference type="InterPro" id="IPR050331">
    <property type="entry name" value="Zinc_finger"/>
</dbReference>
<feature type="domain" description="C2H2-type" evidence="13">
    <location>
        <begin position="415"/>
        <end position="442"/>
    </location>
</feature>
<evidence type="ECO:0000256" key="8">
    <source>
        <dbReference type="ARBA" id="ARBA00023125"/>
    </source>
</evidence>
<comment type="subcellular location">
    <subcellularLocation>
        <location evidence="1">Nucleus</location>
    </subcellularLocation>
</comment>
<evidence type="ECO:0000256" key="6">
    <source>
        <dbReference type="ARBA" id="ARBA00022833"/>
    </source>
</evidence>
<dbReference type="GO" id="GO:0010468">
    <property type="term" value="P:regulation of gene expression"/>
    <property type="evidence" value="ECO:0007669"/>
    <property type="project" value="TreeGrafter"/>
</dbReference>
<dbReference type="FunFam" id="3.30.160.60:FF:000193">
    <property type="entry name" value="Zinc finger protein 300"/>
    <property type="match status" value="1"/>
</dbReference>
<dbReference type="FunFam" id="3.30.160.60:FF:000557">
    <property type="entry name" value="zinc finger and SCAN domain-containing protein 29"/>
    <property type="match status" value="1"/>
</dbReference>
<dbReference type="InterPro" id="IPR036236">
    <property type="entry name" value="Znf_C2H2_sf"/>
</dbReference>
<evidence type="ECO:0000256" key="11">
    <source>
        <dbReference type="PROSITE-ProRule" id="PRU00042"/>
    </source>
</evidence>
<evidence type="ECO:0000256" key="5">
    <source>
        <dbReference type="ARBA" id="ARBA00022771"/>
    </source>
</evidence>
<keyword evidence="5 11" id="KW-0863">Zinc-finger</keyword>
<proteinExistence type="inferred from homology"/>
<dbReference type="FunFam" id="3.30.160.60:FF:000450">
    <property type="entry name" value="PR domain zinc finger protein 14"/>
    <property type="match status" value="1"/>
</dbReference>
<protein>
    <submittedName>
        <fullName evidence="15">Zinc finger protein 652-like isoform X1</fullName>
    </submittedName>
</protein>
<evidence type="ECO:0000256" key="2">
    <source>
        <dbReference type="ARBA" id="ARBA00006991"/>
    </source>
</evidence>
<dbReference type="Gene3D" id="3.30.160.60">
    <property type="entry name" value="Classic Zinc Finger"/>
    <property type="match status" value="6"/>
</dbReference>
<name>A0A1S3I152_LINAN</name>
<keyword evidence="4" id="KW-0677">Repeat</keyword>
<dbReference type="AlphaFoldDB" id="A0A1S3I152"/>
<feature type="region of interest" description="Disordered" evidence="12">
    <location>
        <begin position="547"/>
        <end position="573"/>
    </location>
</feature>
<keyword evidence="9" id="KW-0804">Transcription</keyword>
<evidence type="ECO:0000313" key="14">
    <source>
        <dbReference type="Proteomes" id="UP000085678"/>
    </source>
</evidence>
<feature type="domain" description="C2H2-type" evidence="13">
    <location>
        <begin position="303"/>
        <end position="330"/>
    </location>
</feature>
<evidence type="ECO:0000256" key="9">
    <source>
        <dbReference type="ARBA" id="ARBA00023163"/>
    </source>
</evidence>
<dbReference type="InterPro" id="IPR046341">
    <property type="entry name" value="SET_dom_sf"/>
</dbReference>
<feature type="domain" description="C2H2-type" evidence="13">
    <location>
        <begin position="331"/>
        <end position="358"/>
    </location>
</feature>
<evidence type="ECO:0000256" key="10">
    <source>
        <dbReference type="ARBA" id="ARBA00023242"/>
    </source>
</evidence>
<feature type="domain" description="C2H2-type" evidence="13">
    <location>
        <begin position="387"/>
        <end position="414"/>
    </location>
</feature>
<reference evidence="15" key="1">
    <citation type="submission" date="2025-08" db="UniProtKB">
        <authorList>
            <consortium name="RefSeq"/>
        </authorList>
    </citation>
    <scope>IDENTIFICATION</scope>
    <source>
        <tissue evidence="15">Gonads</tissue>
    </source>
</reference>
<feature type="compositionally biased region" description="Low complexity" evidence="12">
    <location>
        <begin position="557"/>
        <end position="573"/>
    </location>
</feature>
<dbReference type="PROSITE" id="PS00028">
    <property type="entry name" value="ZINC_FINGER_C2H2_1"/>
    <property type="match status" value="6"/>
</dbReference>
<gene>
    <name evidence="15" type="primary">LOC106160039</name>
</gene>
<keyword evidence="14" id="KW-1185">Reference proteome</keyword>
<dbReference type="FunFam" id="3.30.160.60:FF:001666">
    <property type="entry name" value="MDS1 and EVI1 complex locus"/>
    <property type="match status" value="1"/>
</dbReference>
<dbReference type="InParanoid" id="A0A1S3I152"/>
<dbReference type="GeneID" id="106160039"/>
<dbReference type="SMART" id="SM00355">
    <property type="entry name" value="ZnF_C2H2"/>
    <property type="match status" value="6"/>
</dbReference>
<dbReference type="PANTHER" id="PTHR16515">
    <property type="entry name" value="PR DOMAIN ZINC FINGER PROTEIN"/>
    <property type="match status" value="1"/>
</dbReference>
<dbReference type="FunFam" id="3.30.160.60:FF:000303">
    <property type="entry name" value="Zinc finger protein 41"/>
    <property type="match status" value="1"/>
</dbReference>
<keyword evidence="3" id="KW-0479">Metal-binding</keyword>
<dbReference type="InterPro" id="IPR001214">
    <property type="entry name" value="SET_dom"/>
</dbReference>
<evidence type="ECO:0000256" key="3">
    <source>
        <dbReference type="ARBA" id="ARBA00022723"/>
    </source>
</evidence>
<dbReference type="KEGG" id="lak:106160039"/>
<evidence type="ECO:0000256" key="12">
    <source>
        <dbReference type="SAM" id="MobiDB-lite"/>
    </source>
</evidence>
<dbReference type="PANTHER" id="PTHR16515:SF49">
    <property type="entry name" value="GASTRULA ZINC FINGER PROTEIN XLCGF49.1-LIKE-RELATED"/>
    <property type="match status" value="1"/>
</dbReference>
<feature type="region of interest" description="Disordered" evidence="12">
    <location>
        <begin position="475"/>
        <end position="497"/>
    </location>
</feature>
<keyword evidence="7" id="KW-0805">Transcription regulation</keyword>
<dbReference type="GO" id="GO:0005634">
    <property type="term" value="C:nucleus"/>
    <property type="evidence" value="ECO:0007669"/>
    <property type="project" value="UniProtKB-SubCell"/>
</dbReference>
<dbReference type="PROSITE" id="PS50157">
    <property type="entry name" value="ZINC_FINGER_C2H2_2"/>
    <property type="match status" value="6"/>
</dbReference>
<dbReference type="FunFam" id="3.30.160.60:FF:000086">
    <property type="entry name" value="transcription factor E4F1 isoform X1"/>
    <property type="match status" value="1"/>
</dbReference>
<feature type="domain" description="C2H2-type" evidence="13">
    <location>
        <begin position="359"/>
        <end position="386"/>
    </location>
</feature>
<feature type="region of interest" description="Disordered" evidence="12">
    <location>
        <begin position="220"/>
        <end position="267"/>
    </location>
</feature>
<keyword evidence="6" id="KW-0862">Zinc</keyword>
<keyword evidence="8" id="KW-0238">DNA-binding</keyword>
<dbReference type="SUPFAM" id="SSF57667">
    <property type="entry name" value="beta-beta-alpha zinc fingers"/>
    <property type="match status" value="4"/>
</dbReference>
<evidence type="ECO:0000256" key="1">
    <source>
        <dbReference type="ARBA" id="ARBA00004123"/>
    </source>
</evidence>
<dbReference type="Pfam" id="PF13465">
    <property type="entry name" value="zf-H2C2_2"/>
    <property type="match status" value="1"/>
</dbReference>
<evidence type="ECO:0000259" key="13">
    <source>
        <dbReference type="PROSITE" id="PS50157"/>
    </source>
</evidence>
<feature type="domain" description="C2H2-type" evidence="13">
    <location>
        <begin position="275"/>
        <end position="302"/>
    </location>
</feature>
<dbReference type="Proteomes" id="UP000085678">
    <property type="component" value="Unplaced"/>
</dbReference>
<dbReference type="Pfam" id="PF00096">
    <property type="entry name" value="zf-C2H2"/>
    <property type="match status" value="3"/>
</dbReference>
<organism evidence="14 15">
    <name type="scientific">Lingula anatina</name>
    <name type="common">Brachiopod</name>
    <name type="synonym">Lingula unguis</name>
    <dbReference type="NCBI Taxonomy" id="7574"/>
    <lineage>
        <taxon>Eukaryota</taxon>
        <taxon>Metazoa</taxon>
        <taxon>Spiralia</taxon>
        <taxon>Lophotrochozoa</taxon>
        <taxon>Brachiopoda</taxon>
        <taxon>Linguliformea</taxon>
        <taxon>Lingulata</taxon>
        <taxon>Lingulida</taxon>
        <taxon>Linguloidea</taxon>
        <taxon>Lingulidae</taxon>
        <taxon>Lingula</taxon>
    </lineage>
</organism>
<keyword evidence="10" id="KW-0539">Nucleus</keyword>
<dbReference type="Pfam" id="PF21549">
    <property type="entry name" value="PRDM2_PR"/>
    <property type="match status" value="1"/>
</dbReference>
<evidence type="ECO:0000256" key="7">
    <source>
        <dbReference type="ARBA" id="ARBA00023015"/>
    </source>
</evidence>
<evidence type="ECO:0000256" key="4">
    <source>
        <dbReference type="ARBA" id="ARBA00022737"/>
    </source>
</evidence>
<dbReference type="RefSeq" id="XP_013391990.1">
    <property type="nucleotide sequence ID" value="XM_013536536.2"/>
</dbReference>
<evidence type="ECO:0000313" key="15">
    <source>
        <dbReference type="RefSeq" id="XP_013391990.1"/>
    </source>
</evidence>
<dbReference type="GO" id="GO:0008270">
    <property type="term" value="F:zinc ion binding"/>
    <property type="evidence" value="ECO:0007669"/>
    <property type="project" value="UniProtKB-KW"/>
</dbReference>
<sequence>MDTCILIPSDFALRFENHNVLDRKRAIKAAGMDTVPKPSIYASRDIVPGTIYRPDQGVIKVEKLPRLDLLPEGDLRFTYGCHDEIAHMGLEKVRHCNWIRFLDTSTDPECINTVAYKEQEKVLYKTTKHIKQGQKLVAHLEGTDNKMMDTQMHNTDSVQQERECVIKILNVKSEYKQGIEMEMRNAQQSETPETKTETNLTYEKNNLSSIPSRLYSHGVRSLITPPNSDKDEETRSTYSDTAISEDDRSPGMEEGAFEFPGNGQPVKRNRERTWLPCEVCGKKFDRPSLLRRHMRTHTGEKPHACDICGKAFSTSSSLNTHRRIHSGEKPHECKTCGKRFTASSNLYYHRMTHNKEKPHKCSLCSKSFPTPGDLKSHMYVHNGSWPFKCDICNRGFSKQTNLKNHLMLHTGDKPHECHLCGKRFALQCNLKTHFKTHEGESQEHCIKCGRASLVSAQRLYHGYCQACLNHSLSHSSLTSSSLPTPPAPPGTVQHLHPAVSPPIGRLPPPVLQPLPPGLLSMPGPMVRSPPVVKRASPKSFAIDDILGRKDVKREETAPATSSPPSSSVTVSSSMTREQYSMPVAFRPLLASSSAGHGTMFPLPPVYVNGMIEASAASSKNTSPLGIHIPGFTNPYQAFPMGLSHPYGPIPSIYGDHSRKLALGGQHF</sequence>
<dbReference type="GO" id="GO:1990837">
    <property type="term" value="F:sequence-specific double-stranded DNA binding"/>
    <property type="evidence" value="ECO:0007669"/>
    <property type="project" value="UniProtKB-ARBA"/>
</dbReference>
<dbReference type="OrthoDB" id="3437960at2759"/>